<reference evidence="1" key="1">
    <citation type="journal article" date="2020" name="mSystems">
        <title>Genome- and Community-Level Interaction Insights into Carbon Utilization and Element Cycling Functions of Hydrothermarchaeota in Hydrothermal Sediment.</title>
        <authorList>
            <person name="Zhou Z."/>
            <person name="Liu Y."/>
            <person name="Xu W."/>
            <person name="Pan J."/>
            <person name="Luo Z.H."/>
            <person name="Li M."/>
        </authorList>
    </citation>
    <scope>NUCLEOTIDE SEQUENCE [LARGE SCALE GENOMIC DNA]</scope>
    <source>
        <strain evidence="1">SpSt-418</strain>
    </source>
</reference>
<protein>
    <submittedName>
        <fullName evidence="1">Uncharacterized protein</fullName>
    </submittedName>
</protein>
<comment type="caution">
    <text evidence="1">The sequence shown here is derived from an EMBL/GenBank/DDBJ whole genome shotgun (WGS) entry which is preliminary data.</text>
</comment>
<dbReference type="EMBL" id="DSRU01000197">
    <property type="protein sequence ID" value="HFM98709.1"/>
    <property type="molecule type" value="Genomic_DNA"/>
</dbReference>
<name>A0A7C3KDY1_9CYAN</name>
<organism evidence="1">
    <name type="scientific">Oscillatoriales cyanobacterium SpSt-418</name>
    <dbReference type="NCBI Taxonomy" id="2282169"/>
    <lineage>
        <taxon>Bacteria</taxon>
        <taxon>Bacillati</taxon>
        <taxon>Cyanobacteriota</taxon>
        <taxon>Cyanophyceae</taxon>
        <taxon>Oscillatoriophycideae</taxon>
        <taxon>Oscillatoriales</taxon>
    </lineage>
</organism>
<evidence type="ECO:0000313" key="1">
    <source>
        <dbReference type="EMBL" id="HFM98709.1"/>
    </source>
</evidence>
<dbReference type="AlphaFoldDB" id="A0A7C3KDY1"/>
<accession>A0A7C3KDY1</accession>
<gene>
    <name evidence="1" type="ORF">ENR64_13325</name>
</gene>
<sequence length="448" mass="51252">MEDLLVRSAQLQQTVRDFVYETEGDVATALEQYSAEQLARSPKFQFQGNQQMQWLLTRFIFEGDVTGQKLYQHFAEQTSTLEERDRSLLKNWQRSFPGLFVVIEAKQNQFELMNWLTAKRYSVQLNPLLDNRQIARITPDEILLSYLQPVDAENWMFATEPMLLGKLGKPKLAVAVGNFKHDFPDSIYGDAPELLEEAWQSVESYYQEFIDFFGGNQITMPGHQFGQKLQEFQKFITEKRLAAAGLEPGQTLDDLAEKANISKEELLENIEDMGLAPAAAEKVFAQNARSQTQMTTPTVQLPDALKRSQRLTVLVHPRWGQVFLPDFEDFVEILQNPEQYASPTAGKLVQHYLKDETVSTFVWHHLASLYPNNLETLLRTVLERSDFNLSRDLDSLLAEFHKPLKPTLPEIASVPLHLHQLFEAALTEVYQTKKKAKKKPAAIKGFGS</sequence>
<proteinExistence type="predicted"/>